<dbReference type="Proteomes" id="UP000806285">
    <property type="component" value="Unassembled WGS sequence"/>
</dbReference>
<name>A0ABR9S566_9BURK</name>
<dbReference type="Gene3D" id="3.90.1720.10">
    <property type="entry name" value="endopeptidase domain like (from Nostoc punctiforme)"/>
    <property type="match status" value="1"/>
</dbReference>
<keyword evidence="1" id="KW-0378">Hydrolase</keyword>
<accession>A0ABR9S566</accession>
<reference evidence="1 2" key="1">
    <citation type="submission" date="2020-10" db="EMBL/GenBank/DDBJ databases">
        <title>Ramlibacter sp. HM2 16S ribosomal RNA gene Genome sequencing and assembly.</title>
        <authorList>
            <person name="Kang M."/>
        </authorList>
    </citation>
    <scope>NUCLEOTIDE SEQUENCE [LARGE SCALE GENOMIC DNA]</scope>
    <source>
        <strain evidence="1 2">HM2</strain>
    </source>
</reference>
<protein>
    <submittedName>
        <fullName evidence="1">Distant relative of cell wall-associated hydrolase</fullName>
    </submittedName>
</protein>
<evidence type="ECO:0000313" key="2">
    <source>
        <dbReference type="Proteomes" id="UP000806285"/>
    </source>
</evidence>
<gene>
    <name evidence="1" type="ORF">IM787_11685</name>
</gene>
<keyword evidence="2" id="KW-1185">Reference proteome</keyword>
<proteinExistence type="predicted"/>
<dbReference type="SUPFAM" id="SSF54001">
    <property type="entry name" value="Cysteine proteinases"/>
    <property type="match status" value="1"/>
</dbReference>
<evidence type="ECO:0000313" key="1">
    <source>
        <dbReference type="EMBL" id="MBE7368209.1"/>
    </source>
</evidence>
<dbReference type="RefSeq" id="WP_193676814.1">
    <property type="nucleotide sequence ID" value="NZ_JADDIV010000003.1"/>
</dbReference>
<comment type="caution">
    <text evidence="1">The sequence shown here is derived from an EMBL/GenBank/DDBJ whole genome shotgun (WGS) entry which is preliminary data.</text>
</comment>
<dbReference type="InterPro" id="IPR038765">
    <property type="entry name" value="Papain-like_cys_pep_sf"/>
</dbReference>
<sequence length="252" mass="27124">MNRRQLLAAAPLALLAGCATRFYDEGSPPSAPRLQVQNPGLHPHNGGLAVGAGALLPGDIILSATNGMASLGIRLATMTPVSHAALYVGDAQVAEAVGEGIRRRGMDRVLEEESTVVAFRHPRVESAHVERMQAFVQETVGQKYNLVGVMLQAPFAIDRKLCELPLAPSLVRDFCVQGLGAVHLGLGRNDRFFCSQFVLEAYNRAGLPLTSADPRLLTPGDLLHMREGDVPSVRSHQALQYVGHLKFQPVVL</sequence>
<dbReference type="GO" id="GO:0016787">
    <property type="term" value="F:hydrolase activity"/>
    <property type="evidence" value="ECO:0007669"/>
    <property type="project" value="UniProtKB-KW"/>
</dbReference>
<organism evidence="1 2">
    <name type="scientific">Ramlibacter pallidus</name>
    <dbReference type="NCBI Taxonomy" id="2780087"/>
    <lineage>
        <taxon>Bacteria</taxon>
        <taxon>Pseudomonadati</taxon>
        <taxon>Pseudomonadota</taxon>
        <taxon>Betaproteobacteria</taxon>
        <taxon>Burkholderiales</taxon>
        <taxon>Comamonadaceae</taxon>
        <taxon>Ramlibacter</taxon>
    </lineage>
</organism>
<dbReference type="EMBL" id="JADDIV010000003">
    <property type="protein sequence ID" value="MBE7368209.1"/>
    <property type="molecule type" value="Genomic_DNA"/>
</dbReference>
<dbReference type="PROSITE" id="PS51257">
    <property type="entry name" value="PROKAR_LIPOPROTEIN"/>
    <property type="match status" value="1"/>
</dbReference>